<dbReference type="GO" id="GO:0000156">
    <property type="term" value="F:phosphorelay response regulator activity"/>
    <property type="evidence" value="ECO:0007669"/>
    <property type="project" value="InterPro"/>
</dbReference>
<dbReference type="Gene3D" id="2.40.50.1020">
    <property type="entry name" value="LytTr DNA-binding domain"/>
    <property type="match status" value="1"/>
</dbReference>
<keyword evidence="5" id="KW-1185">Reference proteome</keyword>
<feature type="transmembrane region" description="Helical" evidence="1">
    <location>
        <begin position="255"/>
        <end position="272"/>
    </location>
</feature>
<feature type="transmembrane region" description="Helical" evidence="1">
    <location>
        <begin position="226"/>
        <end position="248"/>
    </location>
</feature>
<dbReference type="PANTHER" id="PTHR37299:SF1">
    <property type="entry name" value="STAGE 0 SPORULATION PROTEIN A HOMOLOG"/>
    <property type="match status" value="1"/>
</dbReference>
<dbReference type="Proteomes" id="UP000539957">
    <property type="component" value="Unassembled WGS sequence"/>
</dbReference>
<feature type="transmembrane region" description="Helical" evidence="1">
    <location>
        <begin position="162"/>
        <end position="185"/>
    </location>
</feature>
<feature type="transmembrane region" description="Helical" evidence="1">
    <location>
        <begin position="192"/>
        <end position="214"/>
    </location>
</feature>
<organism evidence="4 5">
    <name type="scientific">Brevundimonas bullata</name>
    <dbReference type="NCBI Taxonomy" id="13160"/>
    <lineage>
        <taxon>Bacteria</taxon>
        <taxon>Pseudomonadati</taxon>
        <taxon>Pseudomonadota</taxon>
        <taxon>Alphaproteobacteria</taxon>
        <taxon>Caulobacterales</taxon>
        <taxon>Caulobacteraceae</taxon>
        <taxon>Brevundimonas</taxon>
    </lineage>
</organism>
<keyword evidence="1" id="KW-0472">Membrane</keyword>
<protein>
    <recommendedName>
        <fullName evidence="3">HTH LytTR-type domain-containing protein</fullName>
    </recommendedName>
</protein>
<keyword evidence="2" id="KW-0732">Signal</keyword>
<feature type="transmembrane region" description="Helical" evidence="1">
    <location>
        <begin position="302"/>
        <end position="320"/>
    </location>
</feature>
<keyword evidence="1" id="KW-0812">Transmembrane</keyword>
<dbReference type="RefSeq" id="WP_184272077.1">
    <property type="nucleotide sequence ID" value="NZ_JACHKY010000005.1"/>
</dbReference>
<evidence type="ECO:0000256" key="2">
    <source>
        <dbReference type="SAM" id="SignalP"/>
    </source>
</evidence>
<feature type="transmembrane region" description="Helical" evidence="1">
    <location>
        <begin position="326"/>
        <end position="345"/>
    </location>
</feature>
<comment type="caution">
    <text evidence="4">The sequence shown here is derived from an EMBL/GenBank/DDBJ whole genome shotgun (WGS) entry which is preliminary data.</text>
</comment>
<evidence type="ECO:0000313" key="5">
    <source>
        <dbReference type="Proteomes" id="UP000539957"/>
    </source>
</evidence>
<gene>
    <name evidence="4" type="ORF">HNP32_002978</name>
</gene>
<keyword evidence="1" id="KW-1133">Transmembrane helix</keyword>
<dbReference type="Pfam" id="PF04397">
    <property type="entry name" value="LytTR"/>
    <property type="match status" value="1"/>
</dbReference>
<evidence type="ECO:0000256" key="1">
    <source>
        <dbReference type="SAM" id="Phobius"/>
    </source>
</evidence>
<dbReference type="PROSITE" id="PS50930">
    <property type="entry name" value="HTH_LYTTR"/>
    <property type="match status" value="1"/>
</dbReference>
<proteinExistence type="predicted"/>
<feature type="signal peptide" evidence="2">
    <location>
        <begin position="1"/>
        <end position="20"/>
    </location>
</feature>
<dbReference type="SMART" id="SM00850">
    <property type="entry name" value="LytTR"/>
    <property type="match status" value="1"/>
</dbReference>
<dbReference type="PANTHER" id="PTHR37299">
    <property type="entry name" value="TRANSCRIPTIONAL REGULATOR-RELATED"/>
    <property type="match status" value="1"/>
</dbReference>
<dbReference type="InterPro" id="IPR007492">
    <property type="entry name" value="LytTR_DNA-bd_dom"/>
</dbReference>
<dbReference type="AlphaFoldDB" id="A0A7W7IRK9"/>
<name>A0A7W7IRK9_9CAUL</name>
<dbReference type="InterPro" id="IPR046947">
    <property type="entry name" value="LytR-like"/>
</dbReference>
<dbReference type="GO" id="GO:0003677">
    <property type="term" value="F:DNA binding"/>
    <property type="evidence" value="ECO:0007669"/>
    <property type="project" value="InterPro"/>
</dbReference>
<reference evidence="4 5" key="1">
    <citation type="submission" date="2020-08" db="EMBL/GenBank/DDBJ databases">
        <title>Functional genomics of gut bacteria from endangered species of beetles.</title>
        <authorList>
            <person name="Carlos-Shanley C."/>
        </authorList>
    </citation>
    <scope>NUCLEOTIDE SEQUENCE [LARGE SCALE GENOMIC DNA]</scope>
    <source>
        <strain evidence="4 5">S00123</strain>
    </source>
</reference>
<feature type="chain" id="PRO_5031305647" description="HTH LytTR-type domain-containing protein" evidence="2">
    <location>
        <begin position="21"/>
        <end position="481"/>
    </location>
</feature>
<dbReference type="EMBL" id="JACHKY010000005">
    <property type="protein sequence ID" value="MBB4799222.1"/>
    <property type="molecule type" value="Genomic_DNA"/>
</dbReference>
<evidence type="ECO:0000259" key="3">
    <source>
        <dbReference type="PROSITE" id="PS50930"/>
    </source>
</evidence>
<feature type="domain" description="HTH LytTR-type" evidence="3">
    <location>
        <begin position="368"/>
        <end position="471"/>
    </location>
</feature>
<evidence type="ECO:0000313" key="4">
    <source>
        <dbReference type="EMBL" id="MBB4799222.1"/>
    </source>
</evidence>
<accession>A0A7W7IRK9</accession>
<sequence>MWRILFIAILWTSLPTALRAQTQGHDWQACRGEPGAAAPVLHDCRPIQGVIDPQGRELWLRSVVQRPSGDDPVALYVVGAASSEVWLNGRKLGANGRPGASPSTETPGRYETAFPIPQRMWRAADNVVVVHMSSFHGVVRLDNPVGGLMVAPYPWPSRTIPVAITFLLAGALFAAAFGFAVIYSLRRSGSSLALAGLAGVAGLQAVFESLRALIPYAYPIHGLRLVGIWALTAVFAVLLVSYVVSRFWPHARRSLMALAVAAVAATWLAPGFDLKTALALMVGLALAGVAAVAGVRRRLPSARLTLAYLAIFMAIGLLFPNWLVDLSYFLFAAGFVLPLLMAEVVRLGREDQQREVALSRAVARPDCLTVASSRGVERIPLGDIVAVVGADDYVELQLTNGRKRLHAARLDRLEADLPAGFLRVHRSVIANLVHVRGFERKGGQGRLLMDEGAPLPISRNRLPTVRDALDEPHLQGADANS</sequence>
<feature type="transmembrane region" description="Helical" evidence="1">
    <location>
        <begin position="278"/>
        <end position="295"/>
    </location>
</feature>